<organism evidence="3 4">
    <name type="scientific">Bradyrhizobium elkanii</name>
    <dbReference type="NCBI Taxonomy" id="29448"/>
    <lineage>
        <taxon>Bacteria</taxon>
        <taxon>Pseudomonadati</taxon>
        <taxon>Pseudomonadota</taxon>
        <taxon>Alphaproteobacteria</taxon>
        <taxon>Hyphomicrobiales</taxon>
        <taxon>Nitrobacteraceae</taxon>
        <taxon>Bradyrhizobium</taxon>
    </lineage>
</organism>
<comment type="caution">
    <text evidence="3">The sequence shown here is derived from an EMBL/GenBank/DDBJ whole genome shotgun (WGS) entry which is preliminary data.</text>
</comment>
<dbReference type="EMBL" id="JBGBZA010000002">
    <property type="protein sequence ID" value="MEY9314750.1"/>
    <property type="molecule type" value="Genomic_DNA"/>
</dbReference>
<sequence length="88" mass="9612">MNGGANIRWAAQKAVRLGRPPTDLAAEVDLRISTAACELFLARELAGVSVEEIACRTSKATVYTRFPTKEALFAAIFHSKPRGFAFRT</sequence>
<dbReference type="Gene3D" id="1.10.357.10">
    <property type="entry name" value="Tetracycline Repressor, domain 2"/>
    <property type="match status" value="1"/>
</dbReference>
<evidence type="ECO:0000256" key="1">
    <source>
        <dbReference type="ARBA" id="ARBA00023125"/>
    </source>
</evidence>
<evidence type="ECO:0000313" key="4">
    <source>
        <dbReference type="Proteomes" id="UP001565471"/>
    </source>
</evidence>
<keyword evidence="4" id="KW-1185">Reference proteome</keyword>
<dbReference type="Proteomes" id="UP001565471">
    <property type="component" value="Unassembled WGS sequence"/>
</dbReference>
<gene>
    <name evidence="3" type="ORF">ABIF29_001549</name>
</gene>
<feature type="domain" description="HTH tetR-type" evidence="2">
    <location>
        <begin position="34"/>
        <end position="76"/>
    </location>
</feature>
<protein>
    <submittedName>
        <fullName evidence="3">AcrR family transcriptional regulator</fullName>
    </submittedName>
</protein>
<evidence type="ECO:0000259" key="2">
    <source>
        <dbReference type="Pfam" id="PF00440"/>
    </source>
</evidence>
<name>A0ABV4EUF2_BRAEL</name>
<evidence type="ECO:0000313" key="3">
    <source>
        <dbReference type="EMBL" id="MEY9314750.1"/>
    </source>
</evidence>
<keyword evidence="1" id="KW-0238">DNA-binding</keyword>
<dbReference type="InterPro" id="IPR001647">
    <property type="entry name" value="HTH_TetR"/>
</dbReference>
<accession>A0ABV4EUF2</accession>
<dbReference type="SUPFAM" id="SSF46689">
    <property type="entry name" value="Homeodomain-like"/>
    <property type="match status" value="1"/>
</dbReference>
<dbReference type="Pfam" id="PF00440">
    <property type="entry name" value="TetR_N"/>
    <property type="match status" value="1"/>
</dbReference>
<reference evidence="3 4" key="1">
    <citation type="submission" date="2024-07" db="EMBL/GenBank/DDBJ databases">
        <title>Genomic Encyclopedia of Type Strains, Phase V (KMG-V): Genome sequencing to study the core and pangenomes of soil and plant-associated prokaryotes.</title>
        <authorList>
            <person name="Whitman W."/>
        </authorList>
    </citation>
    <scope>NUCLEOTIDE SEQUENCE [LARGE SCALE GENOMIC DNA]</scope>
    <source>
        <strain evidence="3 4">USDA 415</strain>
    </source>
</reference>
<dbReference type="InterPro" id="IPR009057">
    <property type="entry name" value="Homeodomain-like_sf"/>
</dbReference>
<proteinExistence type="predicted"/>